<comment type="caution">
    <text evidence="2">The sequence shown here is derived from an EMBL/GenBank/DDBJ whole genome shotgun (WGS) entry which is preliminary data.</text>
</comment>
<dbReference type="SUPFAM" id="SSF48208">
    <property type="entry name" value="Six-hairpin glycosidases"/>
    <property type="match status" value="1"/>
</dbReference>
<dbReference type="STRING" id="396014.BF93_10185"/>
<accession>Z9JNV3</accession>
<organism evidence="2 3">
    <name type="scientific">Brachybacterium phenoliresistens</name>
    <dbReference type="NCBI Taxonomy" id="396014"/>
    <lineage>
        <taxon>Bacteria</taxon>
        <taxon>Bacillati</taxon>
        <taxon>Actinomycetota</taxon>
        <taxon>Actinomycetes</taxon>
        <taxon>Micrococcales</taxon>
        <taxon>Dermabacteraceae</taxon>
        <taxon>Brachybacterium</taxon>
    </lineage>
</organism>
<keyword evidence="3" id="KW-1185">Reference proteome</keyword>
<dbReference type="InterPro" id="IPR012341">
    <property type="entry name" value="6hp_glycosidase-like_sf"/>
</dbReference>
<sequence>MDRRALVARHDVELTEIDPRSPLGVGTGSLAITVDATGLQTFPEAYPVSPREDDRPDGTLLGTLSTWGWHSHPEAAHHDWRDALVEYDSPRGPVPYVDMSENAPAGAARSASEGAGAERDRVLRGNPHRLDLGRIGLQREGRWVPAAEVRPVSQRLSLWEGVIRSDCEIDGRAVRTWTVADPERDVLAFRVRSAALVEGLTIALAFPYGGADWHSAQDWDSPERHRTRCTAQGQGRWRIDRVLDATRYTVLLATAGEVTVTGDHEIRVAARGEELDLVVEFLPGAPEDRAERPVALPSVEEVLARSAAHWQEFWETGAALDLSAAGDPRAAELERRVVLSQFLTAIHCAGDMPPQETGLVCPSWRGKAHLEMHWWHAAHFPLWGRPGLLRRSLDWYRSILPNAREMAARQGFAGARWPKQVGPEGEESPSPIATFLIWQQPHLIHLAELLRRAEGGAVVPELDDLVTETADFMASFALPTERGAELGPPLIPAQESYGALRREVWNPTFELVQWHWALAIACAWKERQGAEVAAHWAQVRDALRAPLPREGVYPAIAVAPYTIREDHPSMLGALGVLPSTDRIDPAVMRATLEDVLADWDWDSTWGWDYPMMAMTAARLGEADLAVDLLLTPEGKNEVLPSGHTRQTGSLPVYLPGNGGLLAAVALMAGGWDDAAEGPCPGLPAAWRARAEGFVRSP</sequence>
<evidence type="ECO:0008006" key="4">
    <source>
        <dbReference type="Google" id="ProtNLM"/>
    </source>
</evidence>
<evidence type="ECO:0000256" key="1">
    <source>
        <dbReference type="SAM" id="MobiDB-lite"/>
    </source>
</evidence>
<dbReference type="eggNOG" id="COG1554">
    <property type="taxonomic scope" value="Bacteria"/>
</dbReference>
<feature type="region of interest" description="Disordered" evidence="1">
    <location>
        <begin position="100"/>
        <end position="121"/>
    </location>
</feature>
<dbReference type="EMBL" id="JDYK01000027">
    <property type="protein sequence ID" value="EWS79688.1"/>
    <property type="molecule type" value="Genomic_DNA"/>
</dbReference>
<proteinExistence type="predicted"/>
<dbReference type="Proteomes" id="UP000023067">
    <property type="component" value="Unassembled WGS sequence"/>
</dbReference>
<dbReference type="GO" id="GO:0005975">
    <property type="term" value="P:carbohydrate metabolic process"/>
    <property type="evidence" value="ECO:0007669"/>
    <property type="project" value="InterPro"/>
</dbReference>
<gene>
    <name evidence="2" type="ORF">BF93_10185</name>
</gene>
<reference evidence="2 3" key="1">
    <citation type="submission" date="2014-02" db="EMBL/GenBank/DDBJ databases">
        <title>Genome sequence of Brachybacterium phenoliresistens strain W13A50.</title>
        <authorList>
            <person name="Wang X."/>
        </authorList>
    </citation>
    <scope>NUCLEOTIDE SEQUENCE [LARGE SCALE GENOMIC DNA]</scope>
    <source>
        <strain evidence="2 3">W13A50</strain>
    </source>
</reference>
<dbReference type="Gene3D" id="1.50.10.10">
    <property type="match status" value="1"/>
</dbReference>
<dbReference type="HOGENOM" id="CLU_024197_0_0_11"/>
<evidence type="ECO:0000313" key="2">
    <source>
        <dbReference type="EMBL" id="EWS79688.1"/>
    </source>
</evidence>
<name>Z9JNV3_9MICO</name>
<evidence type="ECO:0000313" key="3">
    <source>
        <dbReference type="Proteomes" id="UP000023067"/>
    </source>
</evidence>
<dbReference type="InterPro" id="IPR008928">
    <property type="entry name" value="6-hairpin_glycosidase_sf"/>
</dbReference>
<feature type="compositionally biased region" description="Low complexity" evidence="1">
    <location>
        <begin position="100"/>
        <end position="115"/>
    </location>
</feature>
<dbReference type="AlphaFoldDB" id="Z9JNV3"/>
<protein>
    <recommendedName>
        <fullName evidence="4">Glycoside hydrolase family 65</fullName>
    </recommendedName>
</protein>
<dbReference type="PATRIC" id="fig|396014.3.peg.3528"/>